<sequence>MAKKEKKKQSKRYDHLSEMARITRLMKEMYERGQSALCEVRNSVIHGRGVYAACDIEKETQVIEYLGEYIDKDESEKRAWDQAAKAEESGDAAVYIFTLDKKWDIDGNVPWNDARLINHSCEPNCEAWIEEDQIFIYALRDIKEGEELTFDYGFDIECYEDHPCLCGTESCVGYIVSREQWPQLKEKLSDKNALQAS</sequence>
<dbReference type="Pfam" id="PF00856">
    <property type="entry name" value="SET"/>
    <property type="match status" value="1"/>
</dbReference>
<evidence type="ECO:0000256" key="1">
    <source>
        <dbReference type="ARBA" id="ARBA00004286"/>
    </source>
</evidence>
<evidence type="ECO:0000313" key="8">
    <source>
        <dbReference type="EMBL" id="MFD2158713.1"/>
    </source>
</evidence>
<feature type="domain" description="Post-SET" evidence="7">
    <location>
        <begin position="160"/>
        <end position="176"/>
    </location>
</feature>
<dbReference type="PROSITE" id="PS50868">
    <property type="entry name" value="POST_SET"/>
    <property type="match status" value="1"/>
</dbReference>
<evidence type="ECO:0000256" key="3">
    <source>
        <dbReference type="ARBA" id="ARBA00022603"/>
    </source>
</evidence>
<evidence type="ECO:0000259" key="7">
    <source>
        <dbReference type="PROSITE" id="PS50868"/>
    </source>
</evidence>
<comment type="subcellular location">
    <subcellularLocation>
        <location evidence="1">Chromosome</location>
    </subcellularLocation>
</comment>
<evidence type="ECO:0000256" key="4">
    <source>
        <dbReference type="ARBA" id="ARBA00022679"/>
    </source>
</evidence>
<dbReference type="InterPro" id="IPR046341">
    <property type="entry name" value="SET_dom_sf"/>
</dbReference>
<dbReference type="InterPro" id="IPR001214">
    <property type="entry name" value="SET_dom"/>
</dbReference>
<evidence type="ECO:0000256" key="2">
    <source>
        <dbReference type="ARBA" id="ARBA00022454"/>
    </source>
</evidence>
<dbReference type="InterPro" id="IPR050777">
    <property type="entry name" value="SET2_Histone-Lys_MeTrsfase"/>
</dbReference>
<evidence type="ECO:0000259" key="6">
    <source>
        <dbReference type="PROSITE" id="PS50280"/>
    </source>
</evidence>
<evidence type="ECO:0000313" key="9">
    <source>
        <dbReference type="Proteomes" id="UP001597389"/>
    </source>
</evidence>
<comment type="caution">
    <text evidence="8">The sequence shown here is derived from an EMBL/GenBank/DDBJ whole genome shotgun (WGS) entry which is preliminary data.</text>
</comment>
<keyword evidence="3 8" id="KW-0489">Methyltransferase</keyword>
<protein>
    <submittedName>
        <fullName evidence="8">SET domain-containing protein</fullName>
        <ecNumber evidence="8">2.1.1.-</ecNumber>
    </submittedName>
</protein>
<dbReference type="SMART" id="SM00317">
    <property type="entry name" value="SET"/>
    <property type="match status" value="1"/>
</dbReference>
<gene>
    <name evidence="8" type="ORF">ACFSW8_07385</name>
</gene>
<dbReference type="InterPro" id="IPR003616">
    <property type="entry name" value="Post-SET_dom"/>
</dbReference>
<accession>A0ABW4Z9N9</accession>
<keyword evidence="9" id="KW-1185">Reference proteome</keyword>
<dbReference type="EMBL" id="JBHUJB010000031">
    <property type="protein sequence ID" value="MFD2158713.1"/>
    <property type="molecule type" value="Genomic_DNA"/>
</dbReference>
<dbReference type="EC" id="2.1.1.-" evidence="8"/>
<dbReference type="PROSITE" id="PS50280">
    <property type="entry name" value="SET"/>
    <property type="match status" value="1"/>
</dbReference>
<dbReference type="Gene3D" id="2.170.270.10">
    <property type="entry name" value="SET domain"/>
    <property type="match status" value="1"/>
</dbReference>
<feature type="domain" description="SET" evidence="6">
    <location>
        <begin position="36"/>
        <end position="153"/>
    </location>
</feature>
<proteinExistence type="predicted"/>
<organism evidence="8 9">
    <name type="scientific">Rubritalea tangerina</name>
    <dbReference type="NCBI Taxonomy" id="430798"/>
    <lineage>
        <taxon>Bacteria</taxon>
        <taxon>Pseudomonadati</taxon>
        <taxon>Verrucomicrobiota</taxon>
        <taxon>Verrucomicrobiia</taxon>
        <taxon>Verrucomicrobiales</taxon>
        <taxon>Rubritaleaceae</taxon>
        <taxon>Rubritalea</taxon>
    </lineage>
</organism>
<dbReference type="GO" id="GO:0008168">
    <property type="term" value="F:methyltransferase activity"/>
    <property type="evidence" value="ECO:0007669"/>
    <property type="project" value="UniProtKB-KW"/>
</dbReference>
<dbReference type="Proteomes" id="UP001597389">
    <property type="component" value="Unassembled WGS sequence"/>
</dbReference>
<reference evidence="9" key="1">
    <citation type="journal article" date="2019" name="Int. J. Syst. Evol. Microbiol.">
        <title>The Global Catalogue of Microorganisms (GCM) 10K type strain sequencing project: providing services to taxonomists for standard genome sequencing and annotation.</title>
        <authorList>
            <consortium name="The Broad Institute Genomics Platform"/>
            <consortium name="The Broad Institute Genome Sequencing Center for Infectious Disease"/>
            <person name="Wu L."/>
            <person name="Ma J."/>
        </authorList>
    </citation>
    <scope>NUCLEOTIDE SEQUENCE [LARGE SCALE GENOMIC DNA]</scope>
    <source>
        <strain evidence="9">CCUG 57942</strain>
    </source>
</reference>
<evidence type="ECO:0000256" key="5">
    <source>
        <dbReference type="ARBA" id="ARBA00022691"/>
    </source>
</evidence>
<keyword evidence="2" id="KW-0158">Chromosome</keyword>
<dbReference type="GO" id="GO:0032259">
    <property type="term" value="P:methylation"/>
    <property type="evidence" value="ECO:0007669"/>
    <property type="project" value="UniProtKB-KW"/>
</dbReference>
<dbReference type="RefSeq" id="WP_377090871.1">
    <property type="nucleotide sequence ID" value="NZ_JBHSJL010000014.1"/>
</dbReference>
<keyword evidence="4 8" id="KW-0808">Transferase</keyword>
<keyword evidence="5" id="KW-0949">S-adenosyl-L-methionine</keyword>
<dbReference type="SUPFAM" id="SSF82199">
    <property type="entry name" value="SET domain"/>
    <property type="match status" value="1"/>
</dbReference>
<name>A0ABW4Z9N9_9BACT</name>
<dbReference type="PANTHER" id="PTHR22884">
    <property type="entry name" value="SET DOMAIN PROTEINS"/>
    <property type="match status" value="1"/>
</dbReference>